<evidence type="ECO:0000256" key="1">
    <source>
        <dbReference type="SAM" id="MobiDB-lite"/>
    </source>
</evidence>
<name>A0A4Y2E6Y9_ARAVE</name>
<dbReference type="Proteomes" id="UP000499080">
    <property type="component" value="Unassembled WGS sequence"/>
</dbReference>
<protein>
    <submittedName>
        <fullName evidence="2">Uncharacterized protein</fullName>
    </submittedName>
</protein>
<accession>A0A4Y2E6Y9</accession>
<gene>
    <name evidence="2" type="ORF">AVEN_23429_1</name>
</gene>
<feature type="region of interest" description="Disordered" evidence="1">
    <location>
        <begin position="23"/>
        <end position="45"/>
    </location>
</feature>
<reference evidence="2 3" key="1">
    <citation type="journal article" date="2019" name="Sci. Rep.">
        <title>Orb-weaving spider Araneus ventricosus genome elucidates the spidroin gene catalogue.</title>
        <authorList>
            <person name="Kono N."/>
            <person name="Nakamura H."/>
            <person name="Ohtoshi R."/>
            <person name="Moran D.A.P."/>
            <person name="Shinohara A."/>
            <person name="Yoshida Y."/>
            <person name="Fujiwara M."/>
            <person name="Mori M."/>
            <person name="Tomita M."/>
            <person name="Arakawa K."/>
        </authorList>
    </citation>
    <scope>NUCLEOTIDE SEQUENCE [LARGE SCALE GENOMIC DNA]</scope>
</reference>
<organism evidence="2 3">
    <name type="scientific">Araneus ventricosus</name>
    <name type="common">Orbweaver spider</name>
    <name type="synonym">Epeira ventricosa</name>
    <dbReference type="NCBI Taxonomy" id="182803"/>
    <lineage>
        <taxon>Eukaryota</taxon>
        <taxon>Metazoa</taxon>
        <taxon>Ecdysozoa</taxon>
        <taxon>Arthropoda</taxon>
        <taxon>Chelicerata</taxon>
        <taxon>Arachnida</taxon>
        <taxon>Araneae</taxon>
        <taxon>Araneomorphae</taxon>
        <taxon>Entelegynae</taxon>
        <taxon>Araneoidea</taxon>
        <taxon>Araneidae</taxon>
        <taxon>Araneus</taxon>
    </lineage>
</organism>
<dbReference type="EMBL" id="BGPR01000528">
    <property type="protein sequence ID" value="GBM24890.1"/>
    <property type="molecule type" value="Genomic_DNA"/>
</dbReference>
<evidence type="ECO:0000313" key="3">
    <source>
        <dbReference type="Proteomes" id="UP000499080"/>
    </source>
</evidence>
<feature type="compositionally biased region" description="Basic and acidic residues" evidence="1">
    <location>
        <begin position="24"/>
        <end position="40"/>
    </location>
</feature>
<keyword evidence="3" id="KW-1185">Reference proteome</keyword>
<evidence type="ECO:0000313" key="2">
    <source>
        <dbReference type="EMBL" id="GBM24890.1"/>
    </source>
</evidence>
<sequence length="87" mass="9775">MHELILEAKRKPNFNVVVTRSQTHKIDPSQSLEKKEEAVPPKEPAAVVEGDATPLSLPPAVREDGRLVEVASYRARTEDVRLCKRVF</sequence>
<dbReference type="AlphaFoldDB" id="A0A4Y2E6Y9"/>
<proteinExistence type="predicted"/>
<comment type="caution">
    <text evidence="2">The sequence shown here is derived from an EMBL/GenBank/DDBJ whole genome shotgun (WGS) entry which is preliminary data.</text>
</comment>